<protein>
    <recommendedName>
        <fullName evidence="2">Regulatory protein zeste</fullName>
    </recommendedName>
</protein>
<keyword evidence="5" id="KW-1185">Reference proteome</keyword>
<sequence>MSSATRTKAEKKELLELIRDQYHILSARFSALLMHEMKSKKWQEIFDECVARGHKSGATEEAEEQFAERMLTQLNDEESFADQYVFEAEASVATSSFAVMPALFARPTPYTGLRSCTS</sequence>
<dbReference type="Proteomes" id="UP000887566">
    <property type="component" value="Unplaced"/>
</dbReference>
<proteinExistence type="predicted"/>
<feature type="domain" description="Myb/SANT-like DNA-binding" evidence="4">
    <location>
        <begin position="7"/>
        <end position="53"/>
    </location>
</feature>
<dbReference type="Pfam" id="PF13873">
    <property type="entry name" value="Myb_DNA-bind_5"/>
    <property type="match status" value="1"/>
</dbReference>
<organism evidence="5 6">
    <name type="scientific">Plectus sambesii</name>
    <dbReference type="NCBI Taxonomy" id="2011161"/>
    <lineage>
        <taxon>Eukaryota</taxon>
        <taxon>Metazoa</taxon>
        <taxon>Ecdysozoa</taxon>
        <taxon>Nematoda</taxon>
        <taxon>Chromadorea</taxon>
        <taxon>Plectida</taxon>
        <taxon>Plectina</taxon>
        <taxon>Plectoidea</taxon>
        <taxon>Plectidae</taxon>
        <taxon>Plectus</taxon>
    </lineage>
</organism>
<comment type="function">
    <text evidence="3">Involved in transvection phenomena (= synapsis-dependent gene expression), where the synaptic pairing of chromosomes carrying genes with which zeste interacts influences the expression of these genes. Zeste binds to DNA and stimulates transcription from a nearby promoter.</text>
</comment>
<accession>A0A914VRR8</accession>
<evidence type="ECO:0000256" key="1">
    <source>
        <dbReference type="ARBA" id="ARBA00011764"/>
    </source>
</evidence>
<comment type="subunit">
    <text evidence="1">Self-associates forming complexes of several hundred monomers.</text>
</comment>
<reference evidence="6" key="1">
    <citation type="submission" date="2022-11" db="UniProtKB">
        <authorList>
            <consortium name="WormBaseParasite"/>
        </authorList>
    </citation>
    <scope>IDENTIFICATION</scope>
</reference>
<evidence type="ECO:0000256" key="2">
    <source>
        <dbReference type="ARBA" id="ARBA00016807"/>
    </source>
</evidence>
<evidence type="ECO:0000256" key="3">
    <source>
        <dbReference type="ARBA" id="ARBA00025466"/>
    </source>
</evidence>
<name>A0A914VRR8_9BILA</name>
<dbReference type="AlphaFoldDB" id="A0A914VRR8"/>
<evidence type="ECO:0000259" key="4">
    <source>
        <dbReference type="Pfam" id="PF13873"/>
    </source>
</evidence>
<evidence type="ECO:0000313" key="6">
    <source>
        <dbReference type="WBParaSite" id="PSAMB.scaffold2418size23346.g17740.t1"/>
    </source>
</evidence>
<dbReference type="InterPro" id="IPR028002">
    <property type="entry name" value="Myb_DNA-bind_5"/>
</dbReference>
<dbReference type="WBParaSite" id="PSAMB.scaffold2418size23346.g17740.t1">
    <property type="protein sequence ID" value="PSAMB.scaffold2418size23346.g17740.t1"/>
    <property type="gene ID" value="PSAMB.scaffold2418size23346.g17740"/>
</dbReference>
<evidence type="ECO:0000313" key="5">
    <source>
        <dbReference type="Proteomes" id="UP000887566"/>
    </source>
</evidence>